<keyword evidence="4" id="KW-0677">Repeat</keyword>
<feature type="transmembrane region" description="Helical" evidence="7">
    <location>
        <begin position="463"/>
        <end position="482"/>
    </location>
</feature>
<evidence type="ECO:0000256" key="1">
    <source>
        <dbReference type="ARBA" id="ARBA00004141"/>
    </source>
</evidence>
<feature type="transmembrane region" description="Helical" evidence="7">
    <location>
        <begin position="102"/>
        <end position="121"/>
    </location>
</feature>
<feature type="transmembrane region" description="Helical" evidence="7">
    <location>
        <begin position="332"/>
        <end position="351"/>
    </location>
</feature>
<evidence type="ECO:0000313" key="9">
    <source>
        <dbReference type="EMBL" id="GEK78725.1"/>
    </source>
</evidence>
<dbReference type="InterPro" id="IPR051679">
    <property type="entry name" value="DASS-Related_Transporters"/>
</dbReference>
<feature type="transmembrane region" description="Helical" evidence="7">
    <location>
        <begin position="73"/>
        <end position="90"/>
    </location>
</feature>
<dbReference type="InterPro" id="IPR004680">
    <property type="entry name" value="Cit_transptr-like_dom"/>
</dbReference>
<keyword evidence="5 7" id="KW-1133">Transmembrane helix</keyword>
<evidence type="ECO:0000256" key="5">
    <source>
        <dbReference type="ARBA" id="ARBA00022989"/>
    </source>
</evidence>
<proteinExistence type="predicted"/>
<feature type="transmembrane region" description="Helical" evidence="7">
    <location>
        <begin position="26"/>
        <end position="44"/>
    </location>
</feature>
<dbReference type="Proteomes" id="UP000321749">
    <property type="component" value="Unassembled WGS sequence"/>
</dbReference>
<feature type="transmembrane region" description="Helical" evidence="7">
    <location>
        <begin position="397"/>
        <end position="418"/>
    </location>
</feature>
<comment type="subcellular location">
    <subcellularLocation>
        <location evidence="1">Membrane</location>
        <topology evidence="1">Multi-pass membrane protein</topology>
    </subcellularLocation>
</comment>
<dbReference type="AlphaFoldDB" id="A0AA87R8T0"/>
<evidence type="ECO:0000256" key="6">
    <source>
        <dbReference type="ARBA" id="ARBA00023136"/>
    </source>
</evidence>
<dbReference type="GO" id="GO:0005886">
    <property type="term" value="C:plasma membrane"/>
    <property type="evidence" value="ECO:0007669"/>
    <property type="project" value="TreeGrafter"/>
</dbReference>
<keyword evidence="10" id="KW-1185">Reference proteome</keyword>
<sequence>MSRTAAVAVGSASAAGVRLPAWASTALRAIAVIAAGAGAAALTLGWAAEPRTVAVVFAAAVAAWTITRLDDTLVALAAALALVLAGATPLDTLLSSLGGPTVWLLIGACMLAAGITATGLTERVAVLVIARARSVRGLAHLVALALLLTAFAVPATSGRAALAVPVHRALAERMPPQHQRALALLFPTVILLSAVASLLGAGAHLIAAQLIAASTGVEIGFLLWVALGLPVAVVTSHLAVETILLGFLDRDHRRLDVAPIARALREQHRQQHGERMRPAELRALVTLALVVGLWSTEPLHGIDAVAVALLGGVAAMLPGWGSVSPKEAVGAVPWSLLLFLAATLALGTAIVESGAADELAGAAISALRAAPPAAVLIAIVAGSAAAHLVVQSRSARAAVLLPPVMAIAAAAGLSPVIAALASTAAAGFCLTLTASAKPVAMFSRLEGVATFDRSDLLRLSGTLSLPVIAVIVLAAALLWPALGIPITHTTGG</sequence>
<feature type="transmembrane region" description="Helical" evidence="7">
    <location>
        <begin position="51"/>
        <end position="67"/>
    </location>
</feature>
<dbReference type="GO" id="GO:0055085">
    <property type="term" value="P:transmembrane transport"/>
    <property type="evidence" value="ECO:0007669"/>
    <property type="project" value="InterPro"/>
</dbReference>
<keyword evidence="3 7" id="KW-0812">Transmembrane</keyword>
<keyword evidence="2" id="KW-0813">Transport</keyword>
<feature type="domain" description="Citrate transporter-like" evidence="8">
    <location>
        <begin position="62"/>
        <end position="424"/>
    </location>
</feature>
<gene>
    <name evidence="9" type="ORF">ABA31_00760</name>
</gene>
<dbReference type="EMBL" id="BJUU01000001">
    <property type="protein sequence ID" value="GEK78725.1"/>
    <property type="molecule type" value="Genomic_DNA"/>
</dbReference>
<dbReference type="Pfam" id="PF03600">
    <property type="entry name" value="CitMHS"/>
    <property type="match status" value="1"/>
</dbReference>
<feature type="transmembrane region" description="Helical" evidence="7">
    <location>
        <begin position="302"/>
        <end position="320"/>
    </location>
</feature>
<dbReference type="PANTHER" id="PTHR43652:SF2">
    <property type="entry name" value="BASIC AMINO ACID ANTIPORTER YFCC-RELATED"/>
    <property type="match status" value="1"/>
</dbReference>
<evidence type="ECO:0000256" key="4">
    <source>
        <dbReference type="ARBA" id="ARBA00022737"/>
    </source>
</evidence>
<dbReference type="PANTHER" id="PTHR43652">
    <property type="entry name" value="BASIC AMINO ACID ANTIPORTER YFCC-RELATED"/>
    <property type="match status" value="1"/>
</dbReference>
<organism evidence="9 10">
    <name type="scientific">Agrococcus baldri</name>
    <dbReference type="NCBI Taxonomy" id="153730"/>
    <lineage>
        <taxon>Bacteria</taxon>
        <taxon>Bacillati</taxon>
        <taxon>Actinomycetota</taxon>
        <taxon>Actinomycetes</taxon>
        <taxon>Micrococcales</taxon>
        <taxon>Microbacteriaceae</taxon>
        <taxon>Agrococcus</taxon>
    </lineage>
</organism>
<evidence type="ECO:0000313" key="10">
    <source>
        <dbReference type="Proteomes" id="UP000321749"/>
    </source>
</evidence>
<protein>
    <submittedName>
        <fullName evidence="9">Transporter</fullName>
    </submittedName>
</protein>
<feature type="transmembrane region" description="Helical" evidence="7">
    <location>
        <begin position="371"/>
        <end position="390"/>
    </location>
</feature>
<reference evidence="9 10" key="1">
    <citation type="submission" date="2019-07" db="EMBL/GenBank/DDBJ databases">
        <title>Whole genome shotgun sequence of Agrococcus baldri NBRC 103055.</title>
        <authorList>
            <person name="Hosoyama A."/>
            <person name="Uohara A."/>
            <person name="Ohji S."/>
            <person name="Ichikawa N."/>
        </authorList>
    </citation>
    <scope>NUCLEOTIDE SEQUENCE [LARGE SCALE GENOMIC DNA]</scope>
    <source>
        <strain evidence="9 10">NBRC 103055</strain>
    </source>
</reference>
<keyword evidence="6 7" id="KW-0472">Membrane</keyword>
<evidence type="ECO:0000259" key="8">
    <source>
        <dbReference type="Pfam" id="PF03600"/>
    </source>
</evidence>
<evidence type="ECO:0000256" key="7">
    <source>
        <dbReference type="SAM" id="Phobius"/>
    </source>
</evidence>
<evidence type="ECO:0000256" key="2">
    <source>
        <dbReference type="ARBA" id="ARBA00022448"/>
    </source>
</evidence>
<accession>A0AA87R8T0</accession>
<comment type="caution">
    <text evidence="9">The sequence shown here is derived from an EMBL/GenBank/DDBJ whole genome shotgun (WGS) entry which is preliminary data.</text>
</comment>
<feature type="transmembrane region" description="Helical" evidence="7">
    <location>
        <begin position="141"/>
        <end position="162"/>
    </location>
</feature>
<feature type="transmembrane region" description="Helical" evidence="7">
    <location>
        <begin position="182"/>
        <end position="207"/>
    </location>
</feature>
<dbReference type="RefSeq" id="WP_186808049.1">
    <property type="nucleotide sequence ID" value="NZ_BJUU01000001.1"/>
</dbReference>
<evidence type="ECO:0000256" key="3">
    <source>
        <dbReference type="ARBA" id="ARBA00022692"/>
    </source>
</evidence>
<feature type="transmembrane region" description="Helical" evidence="7">
    <location>
        <begin position="219"/>
        <end position="248"/>
    </location>
</feature>
<name>A0AA87R8T0_9MICO</name>